<accession>A0A1T4NS19</accession>
<dbReference type="SUPFAM" id="SSF53448">
    <property type="entry name" value="Nucleotide-diphospho-sugar transferases"/>
    <property type="match status" value="1"/>
</dbReference>
<dbReference type="STRING" id="634771.SAMN04488128_1011727"/>
<evidence type="ECO:0000313" key="2">
    <source>
        <dbReference type="Proteomes" id="UP000190367"/>
    </source>
</evidence>
<dbReference type="RefSeq" id="WP_078668309.1">
    <property type="nucleotide sequence ID" value="NZ_FUWZ01000001.1"/>
</dbReference>
<organism evidence="1 2">
    <name type="scientific">Chitinophaga eiseniae</name>
    <dbReference type="NCBI Taxonomy" id="634771"/>
    <lineage>
        <taxon>Bacteria</taxon>
        <taxon>Pseudomonadati</taxon>
        <taxon>Bacteroidota</taxon>
        <taxon>Chitinophagia</taxon>
        <taxon>Chitinophagales</taxon>
        <taxon>Chitinophagaceae</taxon>
        <taxon>Chitinophaga</taxon>
    </lineage>
</organism>
<dbReference type="Gene3D" id="3.90.550.10">
    <property type="entry name" value="Spore Coat Polysaccharide Biosynthesis Protein SpsA, Chain A"/>
    <property type="match status" value="1"/>
</dbReference>
<dbReference type="EMBL" id="FUWZ01000001">
    <property type="protein sequence ID" value="SJZ82101.1"/>
    <property type="molecule type" value="Genomic_DNA"/>
</dbReference>
<dbReference type="InterPro" id="IPR029044">
    <property type="entry name" value="Nucleotide-diphossugar_trans"/>
</dbReference>
<gene>
    <name evidence="1" type="ORF">SAMN04488128_1011727</name>
</gene>
<name>A0A1T4NS19_9BACT</name>
<dbReference type="GO" id="GO:0016740">
    <property type="term" value="F:transferase activity"/>
    <property type="evidence" value="ECO:0007669"/>
    <property type="project" value="UniProtKB-KW"/>
</dbReference>
<evidence type="ECO:0000313" key="1">
    <source>
        <dbReference type="EMBL" id="SJZ82101.1"/>
    </source>
</evidence>
<keyword evidence="2" id="KW-1185">Reference proteome</keyword>
<proteinExistence type="predicted"/>
<dbReference type="Proteomes" id="UP000190367">
    <property type="component" value="Unassembled WGS sequence"/>
</dbReference>
<protein>
    <submittedName>
        <fullName evidence="1">Glycosyl transferase family 2</fullName>
    </submittedName>
</protein>
<sequence length="302" mass="34309">MSTLAPIIFFAYKRPEITRKALESLALNPEAGESELYVFADGPKEGATEETLQQIAATRQVIRSRNWCGTVHIAERVQNYGLAQSVITGVTEVIEKHGKAIVVEDDLVLSPYFLKYMNEGLDLYEDEPQVASIHGYVYPLGEKMPETFFIRGADCWGWATWARAWKQFEPNGQKLYDAIRLKGEGRAFDFNDTYSYMKMLRKQIGGQNDSWAIRWYASAFLKNMLTLYPSRSLVQNIGGDESATHMDEADTGNFEVELSPSPVILQKLPMEASVQGTAAFETYFRSIKPGFVQRLKRFIKKR</sequence>
<dbReference type="OrthoDB" id="9785375at2"/>
<keyword evidence="1" id="KW-0808">Transferase</keyword>
<dbReference type="AlphaFoldDB" id="A0A1T4NS19"/>
<reference evidence="2" key="1">
    <citation type="submission" date="2017-02" db="EMBL/GenBank/DDBJ databases">
        <authorList>
            <person name="Varghese N."/>
            <person name="Submissions S."/>
        </authorList>
    </citation>
    <scope>NUCLEOTIDE SEQUENCE [LARGE SCALE GENOMIC DNA]</scope>
    <source>
        <strain evidence="2">DSM 22224</strain>
    </source>
</reference>